<protein>
    <submittedName>
        <fullName evidence="2">Uncharacterized protein</fullName>
    </submittedName>
</protein>
<dbReference type="AlphaFoldDB" id="A0A2S7AAW8"/>
<dbReference type="EMBL" id="MIGY01000003">
    <property type="protein sequence ID" value="PPU06310.1"/>
    <property type="molecule type" value="Genomic_DNA"/>
</dbReference>
<reference evidence="2 3" key="1">
    <citation type="submission" date="2016-08" db="EMBL/GenBank/DDBJ databases">
        <title>Evolution of the type three secretion system and type three effector repertoires in Xanthomonas.</title>
        <authorList>
            <person name="Merda D."/>
            <person name="Briand M."/>
            <person name="Bosis E."/>
            <person name="Rousseau C."/>
            <person name="Portier P."/>
            <person name="Jacques M.-A."/>
            <person name="Fischer-Le Saux M."/>
        </authorList>
    </citation>
    <scope>NUCLEOTIDE SEQUENCE [LARGE SCALE GENOMIC DNA]</scope>
    <source>
        <strain evidence="2 3">CFBP 7645</strain>
    </source>
</reference>
<feature type="region of interest" description="Disordered" evidence="1">
    <location>
        <begin position="13"/>
        <end position="44"/>
    </location>
</feature>
<evidence type="ECO:0000313" key="2">
    <source>
        <dbReference type="EMBL" id="PPU06310.1"/>
    </source>
</evidence>
<proteinExistence type="predicted"/>
<comment type="caution">
    <text evidence="2">The sequence shown here is derived from an EMBL/GenBank/DDBJ whole genome shotgun (WGS) entry which is preliminary data.</text>
</comment>
<sequence>MWCTDGSVCGVGRQRGAASSGGTRRESVRGGSVAASMPPHGPVPGRDNTLLRLLLLIGKQLLHCHVIVERNAPHQQTCMRDRSVRCQGASPCRPGSTTSYTAHADPGQGAAEVVGVCQCNTVVWGPPGCSCRPCRSGPGSLSASRSGAAKRAT</sequence>
<dbReference type="Proteomes" id="UP000239204">
    <property type="component" value="Unassembled WGS sequence"/>
</dbReference>
<gene>
    <name evidence="2" type="ORF">XarjCFBP7645_17405</name>
</gene>
<name>A0A2S7AAW8_9XANT</name>
<organism evidence="2 3">
    <name type="scientific">Xanthomonas arboricola</name>
    <dbReference type="NCBI Taxonomy" id="56448"/>
    <lineage>
        <taxon>Bacteria</taxon>
        <taxon>Pseudomonadati</taxon>
        <taxon>Pseudomonadota</taxon>
        <taxon>Gammaproteobacteria</taxon>
        <taxon>Lysobacterales</taxon>
        <taxon>Lysobacteraceae</taxon>
        <taxon>Xanthomonas</taxon>
    </lineage>
</organism>
<evidence type="ECO:0000256" key="1">
    <source>
        <dbReference type="SAM" id="MobiDB-lite"/>
    </source>
</evidence>
<evidence type="ECO:0000313" key="3">
    <source>
        <dbReference type="Proteomes" id="UP000239204"/>
    </source>
</evidence>
<accession>A0A2S7AAW8</accession>